<dbReference type="SUPFAM" id="SSF52317">
    <property type="entry name" value="Class I glutamine amidotransferase-like"/>
    <property type="match status" value="1"/>
</dbReference>
<dbReference type="Proteomes" id="UP000284779">
    <property type="component" value="Unassembled WGS sequence"/>
</dbReference>
<accession>A0A413T4A6</accession>
<evidence type="ECO:0000313" key="4">
    <source>
        <dbReference type="EMBL" id="RHA78398.1"/>
    </source>
</evidence>
<dbReference type="AlphaFoldDB" id="A0A413T4A6"/>
<dbReference type="InterPro" id="IPR006287">
    <property type="entry name" value="DJ-1"/>
</dbReference>
<dbReference type="EMBL" id="QRHR01000013">
    <property type="protein sequence ID" value="RHF87082.1"/>
    <property type="molecule type" value="Genomic_DNA"/>
</dbReference>
<dbReference type="RefSeq" id="WP_005359746.1">
    <property type="nucleotide sequence ID" value="NZ_CABJDQ010000012.1"/>
</dbReference>
<feature type="domain" description="DJ-1/PfpI" evidence="1">
    <location>
        <begin position="2"/>
        <end position="163"/>
    </location>
</feature>
<dbReference type="Proteomes" id="UP000283314">
    <property type="component" value="Unassembled WGS sequence"/>
</dbReference>
<dbReference type="EMBL" id="QSFV01000035">
    <property type="protein sequence ID" value="RHA78398.1"/>
    <property type="molecule type" value="Genomic_DNA"/>
</dbReference>
<dbReference type="Gene3D" id="3.40.50.880">
    <property type="match status" value="1"/>
</dbReference>
<dbReference type="CDD" id="cd03135">
    <property type="entry name" value="GATase1_DJ-1"/>
    <property type="match status" value="1"/>
</dbReference>
<dbReference type="InterPro" id="IPR050325">
    <property type="entry name" value="Prot/Nucl_acid_deglycase"/>
</dbReference>
<evidence type="ECO:0000313" key="3">
    <source>
        <dbReference type="EMBL" id="RHA52240.1"/>
    </source>
</evidence>
<dbReference type="EMBL" id="QSFD01000014">
    <property type="protein sequence ID" value="RHA16828.1"/>
    <property type="molecule type" value="Genomic_DNA"/>
</dbReference>
<dbReference type="EMBL" id="QROT01000012">
    <property type="protein sequence ID" value="RHL42877.1"/>
    <property type="molecule type" value="Genomic_DNA"/>
</dbReference>
<dbReference type="GeneID" id="66467991"/>
<evidence type="ECO:0000259" key="1">
    <source>
        <dbReference type="Pfam" id="PF01965"/>
    </source>
</evidence>
<evidence type="ECO:0000313" key="6">
    <source>
        <dbReference type="EMBL" id="RHL42877.1"/>
    </source>
</evidence>
<dbReference type="EMBL" id="QSFO01000017">
    <property type="protein sequence ID" value="RHA52240.1"/>
    <property type="molecule type" value="Genomic_DNA"/>
</dbReference>
<evidence type="ECO:0000313" key="2">
    <source>
        <dbReference type="EMBL" id="RHA16828.1"/>
    </source>
</evidence>
<dbReference type="NCBIfam" id="TIGR01383">
    <property type="entry name" value="not_thiJ"/>
    <property type="match status" value="1"/>
</dbReference>
<dbReference type="InterPro" id="IPR002818">
    <property type="entry name" value="DJ-1/PfpI"/>
</dbReference>
<dbReference type="PANTHER" id="PTHR48094">
    <property type="entry name" value="PROTEIN/NUCLEIC ACID DEGLYCASE DJ-1-RELATED"/>
    <property type="match status" value="1"/>
</dbReference>
<evidence type="ECO:0000313" key="8">
    <source>
        <dbReference type="Proteomes" id="UP000284598"/>
    </source>
</evidence>
<proteinExistence type="predicted"/>
<dbReference type="Proteomes" id="UP000284598">
    <property type="component" value="Unassembled WGS sequence"/>
</dbReference>
<comment type="caution">
    <text evidence="4">The sequence shown here is derived from an EMBL/GenBank/DDBJ whole genome shotgun (WGS) entry which is preliminary data.</text>
</comment>
<evidence type="ECO:0000313" key="7">
    <source>
        <dbReference type="Proteomes" id="UP000283314"/>
    </source>
</evidence>
<evidence type="ECO:0000313" key="9">
    <source>
        <dbReference type="Proteomes" id="UP000284779"/>
    </source>
</evidence>
<dbReference type="PANTHER" id="PTHR48094:SF12">
    <property type="entry name" value="PARKINSON DISEASE PROTEIN 7 HOMOLOG"/>
    <property type="match status" value="1"/>
</dbReference>
<dbReference type="Proteomes" id="UP000286186">
    <property type="component" value="Unassembled WGS sequence"/>
</dbReference>
<organism evidence="4 10">
    <name type="scientific">Eubacterium ventriosum</name>
    <dbReference type="NCBI Taxonomy" id="39496"/>
    <lineage>
        <taxon>Bacteria</taxon>
        <taxon>Bacillati</taxon>
        <taxon>Bacillota</taxon>
        <taxon>Clostridia</taxon>
        <taxon>Eubacteriales</taxon>
        <taxon>Eubacteriaceae</taxon>
        <taxon>Eubacterium</taxon>
    </lineage>
</organism>
<dbReference type="Pfam" id="PF01965">
    <property type="entry name" value="DJ-1_PfpI"/>
    <property type="match status" value="1"/>
</dbReference>
<keyword evidence="9" id="KW-1185">Reference proteome</keyword>
<evidence type="ECO:0000313" key="11">
    <source>
        <dbReference type="Proteomes" id="UP000286186"/>
    </source>
</evidence>
<dbReference type="GO" id="GO:0005737">
    <property type="term" value="C:cytoplasm"/>
    <property type="evidence" value="ECO:0007669"/>
    <property type="project" value="TreeGrafter"/>
</dbReference>
<reference evidence="7 8" key="1">
    <citation type="submission" date="2018-08" db="EMBL/GenBank/DDBJ databases">
        <title>A genome reference for cultivated species of the human gut microbiota.</title>
        <authorList>
            <person name="Zou Y."/>
            <person name="Xue W."/>
            <person name="Luo G."/>
        </authorList>
    </citation>
    <scope>NUCLEOTIDE SEQUENCE [LARGE SCALE GENOMIC DNA]</scope>
    <source>
        <strain evidence="6 7">AF37-4</strain>
        <strain evidence="5 11">AM23-22</strain>
        <strain evidence="4 10">AM42-30</strain>
        <strain evidence="3 8">AM43-2</strain>
        <strain evidence="2 9">AM44-11BH</strain>
    </source>
</reference>
<dbReference type="InterPro" id="IPR029062">
    <property type="entry name" value="Class_I_gatase-like"/>
</dbReference>
<gene>
    <name evidence="6" type="ORF">DW018_12135</name>
    <name evidence="5" type="ORF">DW652_10800</name>
    <name evidence="4" type="ORF">DW918_09195</name>
    <name evidence="3" type="ORF">DW929_11490</name>
    <name evidence="2" type="ORF">DW944_11145</name>
</gene>
<sequence>MKTVYAFLADGMEEVEALMVIDLLRRTKKLNVVTVSIKDELLVKSSHNIKLYADKNINEIDFSSGDCIFLPGGMPGTTNLGACEKLADEIVEYNNQGKLLAAICAAPTVFSNLGLLKDKNATSYPSFEDQMECNNYGGGVVRDGNFITGKGLGVALEMGLEIISYLVDEETAGEVAKAIQYDGVK</sequence>
<protein>
    <submittedName>
        <fullName evidence="4">DJ-1 family protein</fullName>
    </submittedName>
</protein>
<evidence type="ECO:0000313" key="10">
    <source>
        <dbReference type="Proteomes" id="UP000285740"/>
    </source>
</evidence>
<dbReference type="Proteomes" id="UP000285740">
    <property type="component" value="Unassembled WGS sequence"/>
</dbReference>
<evidence type="ECO:0000313" key="5">
    <source>
        <dbReference type="EMBL" id="RHF87082.1"/>
    </source>
</evidence>
<name>A0A413T4A6_9FIRM</name>